<sequence length="115" mass="13162">MSIPINNSNDFDGIILTHNNLKSKPIQNKAIEKALDNDTITYSSPMLLRQQPQQYAISSNSRVYKKQLQKTPLAQISQTNYQVIEQSNELTFSETLGTYDPDQELQVKQIFVDIE</sequence>
<dbReference type="AlphaFoldDB" id="A0AA86TKQ2"/>
<dbReference type="EMBL" id="CATOUU010000196">
    <property type="protein sequence ID" value="CAI9920245.1"/>
    <property type="molecule type" value="Genomic_DNA"/>
</dbReference>
<organism evidence="1">
    <name type="scientific">Hexamita inflata</name>
    <dbReference type="NCBI Taxonomy" id="28002"/>
    <lineage>
        <taxon>Eukaryota</taxon>
        <taxon>Metamonada</taxon>
        <taxon>Diplomonadida</taxon>
        <taxon>Hexamitidae</taxon>
        <taxon>Hexamitinae</taxon>
        <taxon>Hexamita</taxon>
    </lineage>
</organism>
<protein>
    <submittedName>
        <fullName evidence="2">Hypothetical_protein</fullName>
    </submittedName>
</protein>
<evidence type="ECO:0000313" key="2">
    <source>
        <dbReference type="EMBL" id="CAL6110153.1"/>
    </source>
</evidence>
<name>A0AA86TKQ2_9EUKA</name>
<evidence type="ECO:0000313" key="3">
    <source>
        <dbReference type="Proteomes" id="UP001642409"/>
    </source>
</evidence>
<reference evidence="2 3" key="2">
    <citation type="submission" date="2024-07" db="EMBL/GenBank/DDBJ databases">
        <authorList>
            <person name="Akdeniz Z."/>
        </authorList>
    </citation>
    <scope>NUCLEOTIDE SEQUENCE [LARGE SCALE GENOMIC DNA]</scope>
</reference>
<proteinExistence type="predicted"/>
<evidence type="ECO:0000313" key="1">
    <source>
        <dbReference type="EMBL" id="CAI9920245.1"/>
    </source>
</evidence>
<keyword evidence="3" id="KW-1185">Reference proteome</keyword>
<accession>A0AA86TKQ2</accession>
<comment type="caution">
    <text evidence="1">The sequence shown here is derived from an EMBL/GenBank/DDBJ whole genome shotgun (WGS) entry which is preliminary data.</text>
</comment>
<gene>
    <name evidence="2" type="ORF">HINF_LOCUS75784</name>
    <name evidence="1" type="ORF">HINF_LOCUS7890</name>
</gene>
<reference evidence="1" key="1">
    <citation type="submission" date="2023-06" db="EMBL/GenBank/DDBJ databases">
        <authorList>
            <person name="Kurt Z."/>
        </authorList>
    </citation>
    <scope>NUCLEOTIDE SEQUENCE</scope>
</reference>
<dbReference type="Proteomes" id="UP001642409">
    <property type="component" value="Unassembled WGS sequence"/>
</dbReference>
<dbReference type="EMBL" id="CAXDID020000682">
    <property type="protein sequence ID" value="CAL6110153.1"/>
    <property type="molecule type" value="Genomic_DNA"/>
</dbReference>